<dbReference type="Gene3D" id="3.40.30.10">
    <property type="entry name" value="Glutaredoxin"/>
    <property type="match status" value="1"/>
</dbReference>
<gene>
    <name evidence="4" type="ORF">HMPREF3185_01192</name>
</gene>
<dbReference type="SUPFAM" id="SSF48452">
    <property type="entry name" value="TPR-like"/>
    <property type="match status" value="1"/>
</dbReference>
<keyword evidence="1" id="KW-0676">Redox-active center</keyword>
<dbReference type="Pfam" id="PF13899">
    <property type="entry name" value="Thioredoxin_7"/>
    <property type="match status" value="1"/>
</dbReference>
<dbReference type="InterPro" id="IPR013766">
    <property type="entry name" value="Thioredoxin_domain"/>
</dbReference>
<dbReference type="GO" id="GO:0045454">
    <property type="term" value="P:cell redox homeostasis"/>
    <property type="evidence" value="ECO:0007669"/>
    <property type="project" value="TreeGrafter"/>
</dbReference>
<dbReference type="PANTHER" id="PTHR32234:SF0">
    <property type="entry name" value="THIOL:DISULFIDE INTERCHANGE PROTEIN DSBD"/>
    <property type="match status" value="1"/>
</dbReference>
<evidence type="ECO:0000259" key="3">
    <source>
        <dbReference type="PROSITE" id="PS51352"/>
    </source>
</evidence>
<dbReference type="PATRIC" id="fig|322095.3.peg.1177"/>
<dbReference type="PROSITE" id="PS00194">
    <property type="entry name" value="THIOREDOXIN_1"/>
    <property type="match status" value="1"/>
</dbReference>
<dbReference type="EMBL" id="LSDK01000080">
    <property type="protein sequence ID" value="KXB76030.1"/>
    <property type="molecule type" value="Genomic_DNA"/>
</dbReference>
<dbReference type="Gene3D" id="1.25.40.10">
    <property type="entry name" value="Tetratricopeptide repeat domain"/>
    <property type="match status" value="1"/>
</dbReference>
<dbReference type="STRING" id="322095.HMPREF3185_01192"/>
<protein>
    <submittedName>
        <fullName evidence="4">Thioredoxin</fullName>
    </submittedName>
</protein>
<organism evidence="4 5">
    <name type="scientific">Porphyromonas somerae</name>
    <dbReference type="NCBI Taxonomy" id="322095"/>
    <lineage>
        <taxon>Bacteria</taxon>
        <taxon>Pseudomonadati</taxon>
        <taxon>Bacteroidota</taxon>
        <taxon>Bacteroidia</taxon>
        <taxon>Bacteroidales</taxon>
        <taxon>Porphyromonadaceae</taxon>
        <taxon>Porphyromonas</taxon>
    </lineage>
</organism>
<dbReference type="OrthoDB" id="1099736at2"/>
<dbReference type="InterPro" id="IPR011990">
    <property type="entry name" value="TPR-like_helical_dom_sf"/>
</dbReference>
<dbReference type="PROSITE" id="PS51352">
    <property type="entry name" value="THIOREDOXIN_2"/>
    <property type="match status" value="1"/>
</dbReference>
<feature type="domain" description="Thioredoxin" evidence="3">
    <location>
        <begin position="8"/>
        <end position="139"/>
    </location>
</feature>
<name>A0A134B7W6_9PORP</name>
<evidence type="ECO:0000256" key="1">
    <source>
        <dbReference type="ARBA" id="ARBA00023284"/>
    </source>
</evidence>
<dbReference type="AlphaFoldDB" id="A0A134B7W6"/>
<dbReference type="GO" id="GO:0015035">
    <property type="term" value="F:protein-disulfide reductase activity"/>
    <property type="evidence" value="ECO:0007669"/>
    <property type="project" value="TreeGrafter"/>
</dbReference>
<evidence type="ECO:0000256" key="2">
    <source>
        <dbReference type="SAM" id="SignalP"/>
    </source>
</evidence>
<dbReference type="InterPro" id="IPR036249">
    <property type="entry name" value="Thioredoxin-like_sf"/>
</dbReference>
<dbReference type="RefSeq" id="WP_060935479.1">
    <property type="nucleotide sequence ID" value="NZ_KQ960446.1"/>
</dbReference>
<reference evidence="5" key="1">
    <citation type="submission" date="2016-01" db="EMBL/GenBank/DDBJ databases">
        <authorList>
            <person name="Mitreva M."/>
            <person name="Pepin K.H."/>
            <person name="Mihindukulasuriya K.A."/>
            <person name="Fulton R."/>
            <person name="Fronick C."/>
            <person name="O'Laughlin M."/>
            <person name="Miner T."/>
            <person name="Herter B."/>
            <person name="Rosa B.A."/>
            <person name="Cordes M."/>
            <person name="Tomlinson C."/>
            <person name="Wollam A."/>
            <person name="Palsikar V.B."/>
            <person name="Mardis E.R."/>
            <person name="Wilson R.K."/>
        </authorList>
    </citation>
    <scope>NUCLEOTIDE SEQUENCE [LARGE SCALE GENOMIC DNA]</scope>
    <source>
        <strain evidence="5">KA00683</strain>
    </source>
</reference>
<dbReference type="InterPro" id="IPR017937">
    <property type="entry name" value="Thioredoxin_CS"/>
</dbReference>
<sequence length="437" mass="49728">MRYLKYVTSLVVALLAFSFVSAQEAGIRFFKGTFAEALAEAQRQNKPLFVDFYATWCVPCKKMEKTIFTQPEVGKFFNEKFVNLQMDAEAPENVEIAKKYKVEAFPTLGIIAPDGKAIQINVGFMKAEELLEMGKTAIGEVKGFEELYKEHRAQPNDLKIQQELLTIAPRFLTTQDGMDAEKWVVRVRKLYKDYLAKKMADNSLINKKDYLIISNLGGDDADEVARVVEYINSNLDAWIAAVGEPAAYYVIEKNDERMLDLVKKGDESYKTYLEKIRTDYKKAYDVIKFKTVTPYQKSVDYYGALFAIYKNKDVPQYIKLMSSYLNGLGEDANAADYGIAAQSLYNAAGKKLTPADHKQAIAWLQKAIPNETTLMNKINFLVMVGDSYRELKDYKQAREYYNQAYGESLQMGSAEQAQQMIQASVVYKLSTLELLEK</sequence>
<feature type="signal peptide" evidence="2">
    <location>
        <begin position="1"/>
        <end position="22"/>
    </location>
</feature>
<dbReference type="SUPFAM" id="SSF52833">
    <property type="entry name" value="Thioredoxin-like"/>
    <property type="match status" value="1"/>
</dbReference>
<evidence type="ECO:0000313" key="4">
    <source>
        <dbReference type="EMBL" id="KXB76030.1"/>
    </source>
</evidence>
<dbReference type="GO" id="GO:0006950">
    <property type="term" value="P:response to stress"/>
    <property type="evidence" value="ECO:0007669"/>
    <property type="project" value="UniProtKB-ARBA"/>
</dbReference>
<keyword evidence="2" id="KW-0732">Signal</keyword>
<keyword evidence="5" id="KW-1185">Reference proteome</keyword>
<dbReference type="Proteomes" id="UP000070224">
    <property type="component" value="Unassembled WGS sequence"/>
</dbReference>
<evidence type="ECO:0000313" key="5">
    <source>
        <dbReference type="Proteomes" id="UP000070224"/>
    </source>
</evidence>
<feature type="chain" id="PRO_5007462175" evidence="2">
    <location>
        <begin position="23"/>
        <end position="437"/>
    </location>
</feature>
<dbReference type="PANTHER" id="PTHR32234">
    <property type="entry name" value="THIOL:DISULFIDE INTERCHANGE PROTEIN DSBD"/>
    <property type="match status" value="1"/>
</dbReference>
<accession>A0A134B7W6</accession>
<proteinExistence type="predicted"/>
<comment type="caution">
    <text evidence="4">The sequence shown here is derived from an EMBL/GenBank/DDBJ whole genome shotgun (WGS) entry which is preliminary data.</text>
</comment>